<dbReference type="AlphaFoldDB" id="A0A5E7A9G3"/>
<evidence type="ECO:0000256" key="1">
    <source>
        <dbReference type="SAM" id="SignalP"/>
    </source>
</evidence>
<keyword evidence="1" id="KW-0732">Signal</keyword>
<evidence type="ECO:0000313" key="3">
    <source>
        <dbReference type="Proteomes" id="UP000379480"/>
    </source>
</evidence>
<gene>
    <name evidence="2" type="ORF">PS723_00463</name>
</gene>
<feature type="chain" id="PRO_5022867653" description="Type 1 fimbrial protein" evidence="1">
    <location>
        <begin position="23"/>
        <end position="109"/>
    </location>
</feature>
<dbReference type="EMBL" id="CABVHY010000002">
    <property type="protein sequence ID" value="VVN71943.1"/>
    <property type="molecule type" value="Genomic_DNA"/>
</dbReference>
<name>A0A5E7A9G3_PSEFL</name>
<accession>A0A5E7A9G3</accession>
<reference evidence="2 3" key="1">
    <citation type="submission" date="2019-09" db="EMBL/GenBank/DDBJ databases">
        <authorList>
            <person name="Chandra G."/>
            <person name="Truman W A."/>
        </authorList>
    </citation>
    <scope>NUCLEOTIDE SEQUENCE [LARGE SCALE GENOMIC DNA]</scope>
    <source>
        <strain evidence="2">PS723</strain>
    </source>
</reference>
<proteinExistence type="predicted"/>
<dbReference type="OrthoDB" id="7019326at2"/>
<evidence type="ECO:0008006" key="4">
    <source>
        <dbReference type="Google" id="ProtNLM"/>
    </source>
</evidence>
<dbReference type="Proteomes" id="UP000379480">
    <property type="component" value="Unassembled WGS sequence"/>
</dbReference>
<feature type="signal peptide" evidence="1">
    <location>
        <begin position="1"/>
        <end position="22"/>
    </location>
</feature>
<organism evidence="2 3">
    <name type="scientific">Pseudomonas fluorescens</name>
    <dbReference type="NCBI Taxonomy" id="294"/>
    <lineage>
        <taxon>Bacteria</taxon>
        <taxon>Pseudomonadati</taxon>
        <taxon>Pseudomonadota</taxon>
        <taxon>Gammaproteobacteria</taxon>
        <taxon>Pseudomonadales</taxon>
        <taxon>Pseudomonadaceae</taxon>
        <taxon>Pseudomonas</taxon>
    </lineage>
</organism>
<sequence length="109" mass="11408" precursor="true">MNLKIVVSSVLLLLSVALNAHADGSSGRINFVGKIVERGCEVGQAGTVSFGEHSQHVTVTPELRLTVSTAGNVCRHDLIPFTVSFEPLTTSSASAVSPADKGVVTVTYR</sequence>
<protein>
    <recommendedName>
        <fullName evidence="4">Type 1 fimbrial protein</fullName>
    </recommendedName>
</protein>
<evidence type="ECO:0000313" key="2">
    <source>
        <dbReference type="EMBL" id="VVN71943.1"/>
    </source>
</evidence>